<evidence type="ECO:0000256" key="6">
    <source>
        <dbReference type="ARBA" id="ARBA00022475"/>
    </source>
</evidence>
<dbReference type="SMART" id="SM00055">
    <property type="entry name" value="FCH"/>
    <property type="match status" value="1"/>
</dbReference>
<feature type="coiled-coil region" evidence="15">
    <location>
        <begin position="157"/>
        <end position="188"/>
    </location>
</feature>
<gene>
    <name evidence="20" type="primary">Fnbp1</name>
    <name evidence="20" type="ORF">CENUNI_R05427</name>
</gene>
<feature type="region of interest" description="Disordered" evidence="16">
    <location>
        <begin position="296"/>
        <end position="322"/>
    </location>
</feature>
<evidence type="ECO:0000256" key="10">
    <source>
        <dbReference type="ARBA" id="ARBA00023121"/>
    </source>
</evidence>
<keyword evidence="21" id="KW-1185">Reference proteome</keyword>
<keyword evidence="8" id="KW-0254">Endocytosis</keyword>
<dbReference type="PANTHER" id="PTHR15735:SF13">
    <property type="entry name" value="FORMIN-BINDING PROTEIN 1"/>
    <property type="match status" value="1"/>
</dbReference>
<dbReference type="SUPFAM" id="SSF103657">
    <property type="entry name" value="BAR/IMD domain-like"/>
    <property type="match status" value="1"/>
</dbReference>
<dbReference type="AlphaFoldDB" id="A0A7K5A610"/>
<dbReference type="CDD" id="cd11629">
    <property type="entry name" value="HR1_FBP17"/>
    <property type="match status" value="1"/>
</dbReference>
<evidence type="ECO:0000256" key="13">
    <source>
        <dbReference type="PROSITE-ProRule" id="PRU00192"/>
    </source>
</evidence>
<dbReference type="GO" id="GO:0006897">
    <property type="term" value="P:endocytosis"/>
    <property type="evidence" value="ECO:0007669"/>
    <property type="project" value="UniProtKB-KW"/>
</dbReference>
<keyword evidence="11" id="KW-0472">Membrane</keyword>
<dbReference type="Pfam" id="PF00018">
    <property type="entry name" value="SH3_1"/>
    <property type="match status" value="1"/>
</dbReference>
<dbReference type="GO" id="GO:0005938">
    <property type="term" value="C:cell cortex"/>
    <property type="evidence" value="ECO:0007669"/>
    <property type="project" value="UniProtKB-SubCell"/>
</dbReference>
<dbReference type="InterPro" id="IPR031160">
    <property type="entry name" value="F_BAR_dom"/>
</dbReference>
<evidence type="ECO:0000256" key="3">
    <source>
        <dbReference type="ARBA" id="ARBA00004544"/>
    </source>
</evidence>
<feature type="region of interest" description="Disordered" evidence="16">
    <location>
        <begin position="401"/>
        <end position="429"/>
    </location>
</feature>
<dbReference type="Pfam" id="PF25610">
    <property type="entry name" value="HR1_TOCA"/>
    <property type="match status" value="1"/>
</dbReference>
<evidence type="ECO:0000256" key="15">
    <source>
        <dbReference type="SAM" id="Coils"/>
    </source>
</evidence>
<dbReference type="Gene3D" id="1.20.1270.60">
    <property type="entry name" value="Arfaptin homology (AH) domain/BAR domain"/>
    <property type="match status" value="1"/>
</dbReference>
<dbReference type="EMBL" id="VYZI01000729">
    <property type="protein sequence ID" value="NWR79123.1"/>
    <property type="molecule type" value="Genomic_DNA"/>
</dbReference>
<dbReference type="InterPro" id="IPR057870">
    <property type="entry name" value="HR1_TOCA"/>
</dbReference>
<feature type="region of interest" description="Disordered" evidence="16">
    <location>
        <begin position="335"/>
        <end position="368"/>
    </location>
</feature>
<feature type="domain" description="REM-1" evidence="19">
    <location>
        <begin position="416"/>
        <end position="493"/>
    </location>
</feature>
<dbReference type="InterPro" id="IPR011072">
    <property type="entry name" value="HR1_rho-bd"/>
</dbReference>
<evidence type="ECO:0000313" key="20">
    <source>
        <dbReference type="EMBL" id="NWR79123.1"/>
    </source>
</evidence>
<dbReference type="InterPro" id="IPR037449">
    <property type="entry name" value="FNBP1_F-BAR"/>
</dbReference>
<dbReference type="CDD" id="cd12071">
    <property type="entry name" value="SH3_FBP17"/>
    <property type="match status" value="1"/>
</dbReference>
<keyword evidence="5 13" id="KW-0728">SH3 domain</keyword>
<dbReference type="CDD" id="cd07676">
    <property type="entry name" value="F-BAR_FBP17"/>
    <property type="match status" value="1"/>
</dbReference>
<feature type="region of interest" description="Disordered" evidence="16">
    <location>
        <begin position="499"/>
        <end position="546"/>
    </location>
</feature>
<sequence length="629" mass="72616">RLNYFFDSLQDQFDNLEKHTQWGIDVLEKYIKFVKERTEIELSYAKQLRNLSKKYQPKKNSKEEEEYRYTSTRAFLATLNEMNDYAGQHEVISENMTSLITGELTRYVQELKQERKSHFHDGRKAQQHLETCWKQLEASKRRFERDCKEADRAQQYFEKMDADINVTKADVEKARQQAQLRHQMAEDSKAEYSSTLQKFNSEQHDHYYTHIPNIFQKIQEMEERRIVRIGESMKTFADVDRQVIPIIGKCLDEITKAAESIDHKNDSQLVIEAFKSGFEPPGDVEFEDFTQPMKRTISESSLSNSRADGKSEPKFGGKSKGKLWPFIKKNKLMSLLTSPHQPPPPPPASASPSAVPNGPQSPKQQKEPLSHRFNEFMTSKPKIHCFRSLKRGVNSDFSPFSFHSTGQGAGPEDFSNLPPEQRRKKLQQKVDELNRDIQKEMDQRDALTKMKDVYIKNPQMGDAASVDHRLGELGQNIEKLRLEVQKFEGWLAEVEGRLPTRTDQPRRQSGLYETQNTSTVNSCAQDRESPDGSYTEEQSQETEMKVPATDFDDEFDDEEPLPTIGTCKALYTFEGQNEGTISVAEGEMLYVIEEDKGDGWTRIRRNEDEEGYVPTSYVEVYLDKNAKGA</sequence>
<dbReference type="PROSITE" id="PS51741">
    <property type="entry name" value="F_BAR"/>
    <property type="match status" value="1"/>
</dbReference>
<dbReference type="PANTHER" id="PTHR15735">
    <property type="entry name" value="FCH AND DOUBLE SH3 DOMAINS PROTEIN"/>
    <property type="match status" value="1"/>
</dbReference>
<accession>A0A7K5A610</accession>
<evidence type="ECO:0000259" key="17">
    <source>
        <dbReference type="PROSITE" id="PS50002"/>
    </source>
</evidence>
<evidence type="ECO:0000256" key="7">
    <source>
        <dbReference type="ARBA" id="ARBA00022490"/>
    </source>
</evidence>
<feature type="non-terminal residue" evidence="20">
    <location>
        <position position="629"/>
    </location>
</feature>
<dbReference type="GO" id="GO:0008289">
    <property type="term" value="F:lipid binding"/>
    <property type="evidence" value="ECO:0007669"/>
    <property type="project" value="UniProtKB-KW"/>
</dbReference>
<evidence type="ECO:0000256" key="2">
    <source>
        <dbReference type="ARBA" id="ARBA00004245"/>
    </source>
</evidence>
<dbReference type="Gene3D" id="6.10.140.470">
    <property type="match status" value="1"/>
</dbReference>
<keyword evidence="9 14" id="KW-0175">Coiled coil</keyword>
<dbReference type="SMART" id="SM00326">
    <property type="entry name" value="SH3"/>
    <property type="match status" value="1"/>
</dbReference>
<feature type="compositionally biased region" description="Pro residues" evidence="16">
    <location>
        <begin position="340"/>
        <end position="349"/>
    </location>
</feature>
<proteinExistence type="inferred from homology"/>
<evidence type="ECO:0000259" key="18">
    <source>
        <dbReference type="PROSITE" id="PS51741"/>
    </source>
</evidence>
<evidence type="ECO:0000256" key="5">
    <source>
        <dbReference type="ARBA" id="ARBA00022443"/>
    </source>
</evidence>
<dbReference type="Proteomes" id="UP000517892">
    <property type="component" value="Unassembled WGS sequence"/>
</dbReference>
<organism evidence="20 21">
    <name type="scientific">Centropus unirufus</name>
    <dbReference type="NCBI Taxonomy" id="1118519"/>
    <lineage>
        <taxon>Eukaryota</taxon>
        <taxon>Metazoa</taxon>
        <taxon>Chordata</taxon>
        <taxon>Craniata</taxon>
        <taxon>Vertebrata</taxon>
        <taxon>Euteleostomi</taxon>
        <taxon>Archelosauria</taxon>
        <taxon>Archosauria</taxon>
        <taxon>Dinosauria</taxon>
        <taxon>Saurischia</taxon>
        <taxon>Theropoda</taxon>
        <taxon>Coelurosauria</taxon>
        <taxon>Aves</taxon>
        <taxon>Neognathae</taxon>
        <taxon>Neoaves</taxon>
        <taxon>Otidimorphae</taxon>
        <taxon>Cuculiformes</taxon>
        <taxon>Centropidae</taxon>
        <taxon>Centropus</taxon>
    </lineage>
</organism>
<keyword evidence="12" id="KW-0206">Cytoskeleton</keyword>
<keyword evidence="6" id="KW-1003">Cell membrane</keyword>
<comment type="caution">
    <text evidence="20">The sequence shown here is derived from an EMBL/GenBank/DDBJ whole genome shotgun (WGS) entry which is preliminary data.</text>
</comment>
<protein>
    <submittedName>
        <fullName evidence="20">FNBP1 protein</fullName>
    </submittedName>
</protein>
<name>A0A7K5A610_9AVES</name>
<dbReference type="Pfam" id="PF00611">
    <property type="entry name" value="FCH"/>
    <property type="match status" value="1"/>
</dbReference>
<comment type="similarity">
    <text evidence="4">Belongs to the FNBP1 family.</text>
</comment>
<keyword evidence="7" id="KW-0963">Cytoplasm</keyword>
<dbReference type="InterPro" id="IPR001452">
    <property type="entry name" value="SH3_domain"/>
</dbReference>
<keyword evidence="10" id="KW-0446">Lipid-binding</keyword>
<dbReference type="SUPFAM" id="SSF50044">
    <property type="entry name" value="SH3-domain"/>
    <property type="match status" value="1"/>
</dbReference>
<evidence type="ECO:0000256" key="12">
    <source>
        <dbReference type="ARBA" id="ARBA00023212"/>
    </source>
</evidence>
<dbReference type="InterPro" id="IPR027267">
    <property type="entry name" value="AH/BAR_dom_sf"/>
</dbReference>
<feature type="compositionally biased region" description="Polar residues" evidence="16">
    <location>
        <begin position="511"/>
        <end position="524"/>
    </location>
</feature>
<feature type="domain" description="SH3" evidence="17">
    <location>
        <begin position="562"/>
        <end position="623"/>
    </location>
</feature>
<evidence type="ECO:0000256" key="1">
    <source>
        <dbReference type="ARBA" id="ARBA00004236"/>
    </source>
</evidence>
<feature type="domain" description="F-BAR" evidence="18">
    <location>
        <begin position="1"/>
        <end position="266"/>
    </location>
</feature>
<dbReference type="PROSITE" id="PS51860">
    <property type="entry name" value="REM_1"/>
    <property type="match status" value="1"/>
</dbReference>
<evidence type="ECO:0000256" key="11">
    <source>
        <dbReference type="ARBA" id="ARBA00023136"/>
    </source>
</evidence>
<dbReference type="OrthoDB" id="8783038at2759"/>
<evidence type="ECO:0000256" key="4">
    <source>
        <dbReference type="ARBA" id="ARBA00009426"/>
    </source>
</evidence>
<evidence type="ECO:0000259" key="19">
    <source>
        <dbReference type="PROSITE" id="PS51860"/>
    </source>
</evidence>
<dbReference type="GO" id="GO:0005886">
    <property type="term" value="C:plasma membrane"/>
    <property type="evidence" value="ECO:0007669"/>
    <property type="project" value="UniProtKB-SubCell"/>
</dbReference>
<comment type="subcellular location">
    <subcellularLocation>
        <location evidence="1">Cell membrane</location>
    </subcellularLocation>
    <subcellularLocation>
        <location evidence="3">Cytoplasm</location>
        <location evidence="3">Cell cortex</location>
    </subcellularLocation>
    <subcellularLocation>
        <location evidence="2">Cytoplasm</location>
        <location evidence="2">Cytoskeleton</location>
    </subcellularLocation>
</comment>
<dbReference type="FunFam" id="2.30.30.40:FF:000017">
    <property type="entry name" value="Formin-binding protein 1-like isoform 1"/>
    <property type="match status" value="1"/>
</dbReference>
<evidence type="ECO:0000256" key="16">
    <source>
        <dbReference type="SAM" id="MobiDB-lite"/>
    </source>
</evidence>
<reference evidence="20 21" key="1">
    <citation type="submission" date="2019-09" db="EMBL/GenBank/DDBJ databases">
        <title>Bird 10,000 Genomes (B10K) Project - Family phase.</title>
        <authorList>
            <person name="Zhang G."/>
        </authorList>
    </citation>
    <scope>NUCLEOTIDE SEQUENCE [LARGE SCALE GENOMIC DNA]</scope>
    <source>
        <strain evidence="20">B10K-DU-017-25</strain>
        <tissue evidence="20">Mixed tissue sample</tissue>
    </source>
</reference>
<feature type="non-terminal residue" evidence="20">
    <location>
        <position position="1"/>
    </location>
</feature>
<dbReference type="Gene3D" id="2.30.30.40">
    <property type="entry name" value="SH3 Domains"/>
    <property type="match status" value="1"/>
</dbReference>
<dbReference type="InterPro" id="IPR035492">
    <property type="entry name" value="FNBP1_SH3"/>
</dbReference>
<dbReference type="InterPro" id="IPR036028">
    <property type="entry name" value="SH3-like_dom_sf"/>
</dbReference>
<dbReference type="InterPro" id="IPR001060">
    <property type="entry name" value="FCH_dom"/>
</dbReference>
<dbReference type="FunFam" id="1.20.1270.60:FF:000002">
    <property type="entry name" value="Formin-binding protein 1-like isoform 1"/>
    <property type="match status" value="1"/>
</dbReference>
<evidence type="ECO:0000256" key="8">
    <source>
        <dbReference type="ARBA" id="ARBA00022583"/>
    </source>
</evidence>
<evidence type="ECO:0000256" key="14">
    <source>
        <dbReference type="PROSITE-ProRule" id="PRU01077"/>
    </source>
</evidence>
<evidence type="ECO:0000256" key="9">
    <source>
        <dbReference type="ARBA" id="ARBA00023054"/>
    </source>
</evidence>
<dbReference type="GO" id="GO:0005856">
    <property type="term" value="C:cytoskeleton"/>
    <property type="evidence" value="ECO:0007669"/>
    <property type="project" value="UniProtKB-SubCell"/>
</dbReference>
<dbReference type="PROSITE" id="PS50002">
    <property type="entry name" value="SH3"/>
    <property type="match status" value="1"/>
</dbReference>
<dbReference type="GO" id="GO:0007165">
    <property type="term" value="P:signal transduction"/>
    <property type="evidence" value="ECO:0007669"/>
    <property type="project" value="InterPro"/>
</dbReference>
<evidence type="ECO:0000313" key="21">
    <source>
        <dbReference type="Proteomes" id="UP000517892"/>
    </source>
</evidence>